<keyword evidence="3" id="KW-1185">Reference proteome</keyword>
<dbReference type="RefSeq" id="WP_136432147.1">
    <property type="nucleotide sequence ID" value="NZ_JBHSNS010000011.1"/>
</dbReference>
<keyword evidence="1" id="KW-0472">Membrane</keyword>
<feature type="transmembrane region" description="Helical" evidence="1">
    <location>
        <begin position="31"/>
        <end position="62"/>
    </location>
</feature>
<protein>
    <submittedName>
        <fullName evidence="2">Uncharacterized protein</fullName>
    </submittedName>
</protein>
<gene>
    <name evidence="2" type="ORF">ACFPQB_18205</name>
</gene>
<name>A0ABW0ZQU8_9ACTN</name>
<dbReference type="Proteomes" id="UP001596072">
    <property type="component" value="Unassembled WGS sequence"/>
</dbReference>
<proteinExistence type="predicted"/>
<evidence type="ECO:0000256" key="1">
    <source>
        <dbReference type="SAM" id="Phobius"/>
    </source>
</evidence>
<reference evidence="3" key="1">
    <citation type="journal article" date="2019" name="Int. J. Syst. Evol. Microbiol.">
        <title>The Global Catalogue of Microorganisms (GCM) 10K type strain sequencing project: providing services to taxonomists for standard genome sequencing and annotation.</title>
        <authorList>
            <consortium name="The Broad Institute Genomics Platform"/>
            <consortium name="The Broad Institute Genome Sequencing Center for Infectious Disease"/>
            <person name="Wu L."/>
            <person name="Ma J."/>
        </authorList>
    </citation>
    <scope>NUCLEOTIDE SEQUENCE [LARGE SCALE GENOMIC DNA]</scope>
    <source>
        <strain evidence="3">YIM 94188</strain>
    </source>
</reference>
<accession>A0ABW0ZQU8</accession>
<evidence type="ECO:0000313" key="3">
    <source>
        <dbReference type="Proteomes" id="UP001596072"/>
    </source>
</evidence>
<sequence>MARPAIYGLLLMAGEATLGTALLVGGRAARFGWAGVIVFHLLLVLFGWWTLLWVVPALAVVLPLARRDLRAQVA</sequence>
<dbReference type="EMBL" id="JBHSNS010000011">
    <property type="protein sequence ID" value="MFC5730860.1"/>
    <property type="molecule type" value="Genomic_DNA"/>
</dbReference>
<keyword evidence="1" id="KW-0812">Transmembrane</keyword>
<evidence type="ECO:0000313" key="2">
    <source>
        <dbReference type="EMBL" id="MFC5730860.1"/>
    </source>
</evidence>
<comment type="caution">
    <text evidence="2">The sequence shown here is derived from an EMBL/GenBank/DDBJ whole genome shotgun (WGS) entry which is preliminary data.</text>
</comment>
<keyword evidence="1" id="KW-1133">Transmembrane helix</keyword>
<organism evidence="2 3">
    <name type="scientific">Nocardioides vastitatis</name>
    <dbReference type="NCBI Taxonomy" id="2568655"/>
    <lineage>
        <taxon>Bacteria</taxon>
        <taxon>Bacillati</taxon>
        <taxon>Actinomycetota</taxon>
        <taxon>Actinomycetes</taxon>
        <taxon>Propionibacteriales</taxon>
        <taxon>Nocardioidaceae</taxon>
        <taxon>Nocardioides</taxon>
    </lineage>
</organism>